<organism evidence="2 3">
    <name type="scientific">Gnathostoma spinigerum</name>
    <dbReference type="NCBI Taxonomy" id="75299"/>
    <lineage>
        <taxon>Eukaryota</taxon>
        <taxon>Metazoa</taxon>
        <taxon>Ecdysozoa</taxon>
        <taxon>Nematoda</taxon>
        <taxon>Chromadorea</taxon>
        <taxon>Rhabditida</taxon>
        <taxon>Spirurina</taxon>
        <taxon>Gnathostomatomorpha</taxon>
        <taxon>Gnathostomatoidea</taxon>
        <taxon>Gnathostomatidae</taxon>
        <taxon>Gnathostoma</taxon>
    </lineage>
</organism>
<dbReference type="EMBL" id="JBGFUD010000290">
    <property type="protein sequence ID" value="MFH4974192.1"/>
    <property type="molecule type" value="Genomic_DNA"/>
</dbReference>
<evidence type="ECO:0000313" key="3">
    <source>
        <dbReference type="Proteomes" id="UP001608902"/>
    </source>
</evidence>
<proteinExistence type="predicted"/>
<evidence type="ECO:0000256" key="1">
    <source>
        <dbReference type="SAM" id="Phobius"/>
    </source>
</evidence>
<dbReference type="AlphaFoldDB" id="A0ABD6EBX8"/>
<reference evidence="2 3" key="1">
    <citation type="submission" date="2024-08" db="EMBL/GenBank/DDBJ databases">
        <title>Gnathostoma spinigerum genome.</title>
        <authorList>
            <person name="Gonzalez-Bertolin B."/>
            <person name="Monzon S."/>
            <person name="Zaballos A."/>
            <person name="Jimenez P."/>
            <person name="Dekumyoy P."/>
            <person name="Varona S."/>
            <person name="Cuesta I."/>
            <person name="Sumanam S."/>
            <person name="Adisakwattana P."/>
            <person name="Gasser R.B."/>
            <person name="Hernandez-Gonzalez A."/>
            <person name="Young N.D."/>
            <person name="Perteguer M.J."/>
        </authorList>
    </citation>
    <scope>NUCLEOTIDE SEQUENCE [LARGE SCALE GENOMIC DNA]</scope>
    <source>
        <strain evidence="2">AL3</strain>
        <tissue evidence="2">Liver</tissue>
    </source>
</reference>
<dbReference type="Proteomes" id="UP001608902">
    <property type="component" value="Unassembled WGS sequence"/>
</dbReference>
<keyword evidence="1" id="KW-0472">Membrane</keyword>
<keyword evidence="3" id="KW-1185">Reference proteome</keyword>
<feature type="transmembrane region" description="Helical" evidence="1">
    <location>
        <begin position="107"/>
        <end position="127"/>
    </location>
</feature>
<feature type="transmembrane region" description="Helical" evidence="1">
    <location>
        <begin position="82"/>
        <end position="101"/>
    </location>
</feature>
<keyword evidence="1" id="KW-1133">Transmembrane helix</keyword>
<protein>
    <submittedName>
        <fullName evidence="2">Uncharacterized protein</fullName>
    </submittedName>
</protein>
<accession>A0ABD6EBX8</accession>
<keyword evidence="1" id="KW-0812">Transmembrane</keyword>
<feature type="transmembrane region" description="Helical" evidence="1">
    <location>
        <begin position="6"/>
        <end position="26"/>
    </location>
</feature>
<comment type="caution">
    <text evidence="2">The sequence shown here is derived from an EMBL/GenBank/DDBJ whole genome shotgun (WGS) entry which is preliminary data.</text>
</comment>
<name>A0ABD6EBX8_9BILA</name>
<evidence type="ECO:0000313" key="2">
    <source>
        <dbReference type="EMBL" id="MFH4974192.1"/>
    </source>
</evidence>
<gene>
    <name evidence="2" type="ORF">AB6A40_000901</name>
</gene>
<sequence>MCSHVLSDYKAVISVFIVILLLLLLLRRKLVEKEQTVSSMSLPTEYEILGFPRSFSTELSCAVAPETLGPNTVYILSQNGEIFYAQICHTLSLLCHFVILLTCLTDLLPILICMKICLKVSANYLYLRRFTTK</sequence>